<dbReference type="Proteomes" id="UP000320048">
    <property type="component" value="Unassembled WGS sequence"/>
</dbReference>
<evidence type="ECO:0000256" key="1">
    <source>
        <dbReference type="ARBA" id="ARBA00004651"/>
    </source>
</evidence>
<dbReference type="InterPro" id="IPR006675">
    <property type="entry name" value="HDIG_dom"/>
</dbReference>
<feature type="transmembrane region" description="Helical" evidence="6">
    <location>
        <begin position="432"/>
        <end position="459"/>
    </location>
</feature>
<feature type="transmembrane region" description="Helical" evidence="6">
    <location>
        <begin position="343"/>
        <end position="368"/>
    </location>
</feature>
<dbReference type="PROSITE" id="PS50850">
    <property type="entry name" value="MFS"/>
    <property type="match status" value="1"/>
</dbReference>
<dbReference type="CDD" id="cd00077">
    <property type="entry name" value="HDc"/>
    <property type="match status" value="1"/>
</dbReference>
<name>A0A537J1L2_9BACT</name>
<feature type="compositionally biased region" description="Low complexity" evidence="5">
    <location>
        <begin position="578"/>
        <end position="593"/>
    </location>
</feature>
<dbReference type="SUPFAM" id="SSF109604">
    <property type="entry name" value="HD-domain/PDEase-like"/>
    <property type="match status" value="1"/>
</dbReference>
<feature type="transmembrane region" description="Helical" evidence="6">
    <location>
        <begin position="374"/>
        <end position="395"/>
    </location>
</feature>
<keyword evidence="2 6" id="KW-0812">Transmembrane</keyword>
<organism evidence="10 11">
    <name type="scientific">Candidatus Segetimicrobium genomatis</name>
    <dbReference type="NCBI Taxonomy" id="2569760"/>
    <lineage>
        <taxon>Bacteria</taxon>
        <taxon>Bacillati</taxon>
        <taxon>Candidatus Sysuimicrobiota</taxon>
        <taxon>Candidatus Sysuimicrobiia</taxon>
        <taxon>Candidatus Sysuimicrobiales</taxon>
        <taxon>Candidatus Segetimicrobiaceae</taxon>
        <taxon>Candidatus Segetimicrobium</taxon>
    </lineage>
</organism>
<evidence type="ECO:0000259" key="7">
    <source>
        <dbReference type="PROSITE" id="PS50850"/>
    </source>
</evidence>
<dbReference type="InterPro" id="IPR003607">
    <property type="entry name" value="HD/PDEase_dom"/>
</dbReference>
<evidence type="ECO:0000259" key="8">
    <source>
        <dbReference type="PROSITE" id="PS51831"/>
    </source>
</evidence>
<evidence type="ECO:0000256" key="2">
    <source>
        <dbReference type="ARBA" id="ARBA00022692"/>
    </source>
</evidence>
<feature type="transmembrane region" description="Helical" evidence="6">
    <location>
        <begin position="21"/>
        <end position="39"/>
    </location>
</feature>
<evidence type="ECO:0000256" key="4">
    <source>
        <dbReference type="ARBA" id="ARBA00023136"/>
    </source>
</evidence>
<dbReference type="NCBIfam" id="TIGR00277">
    <property type="entry name" value="HDIG"/>
    <property type="match status" value="1"/>
</dbReference>
<evidence type="ECO:0000256" key="3">
    <source>
        <dbReference type="ARBA" id="ARBA00022989"/>
    </source>
</evidence>
<keyword evidence="4 6" id="KW-0472">Membrane</keyword>
<dbReference type="InterPro" id="IPR011701">
    <property type="entry name" value="MFS"/>
</dbReference>
<dbReference type="EMBL" id="VBAO01000471">
    <property type="protein sequence ID" value="TMI77434.1"/>
    <property type="molecule type" value="Genomic_DNA"/>
</dbReference>
<dbReference type="Pfam" id="PF13487">
    <property type="entry name" value="HD_5"/>
    <property type="match status" value="1"/>
</dbReference>
<dbReference type="Gene3D" id="1.20.1250.20">
    <property type="entry name" value="MFS general substrate transporter like domains"/>
    <property type="match status" value="1"/>
</dbReference>
<dbReference type="PANTHER" id="PTHR43155">
    <property type="entry name" value="CYCLIC DI-GMP PHOSPHODIESTERASE PA4108-RELATED"/>
    <property type="match status" value="1"/>
</dbReference>
<dbReference type="InterPro" id="IPR020846">
    <property type="entry name" value="MFS_dom"/>
</dbReference>
<evidence type="ECO:0000256" key="5">
    <source>
        <dbReference type="SAM" id="MobiDB-lite"/>
    </source>
</evidence>
<dbReference type="Pfam" id="PF07690">
    <property type="entry name" value="MFS_1"/>
    <property type="match status" value="1"/>
</dbReference>
<proteinExistence type="predicted"/>
<feature type="region of interest" description="Disordered" evidence="5">
    <location>
        <begin position="562"/>
        <end position="609"/>
    </location>
</feature>
<dbReference type="GO" id="GO:0005886">
    <property type="term" value="C:plasma membrane"/>
    <property type="evidence" value="ECO:0007669"/>
    <property type="project" value="UniProtKB-SubCell"/>
</dbReference>
<dbReference type="Gene3D" id="1.10.3210.10">
    <property type="entry name" value="Hypothetical protein af1432"/>
    <property type="match status" value="1"/>
</dbReference>
<feature type="transmembrane region" description="Helical" evidence="6">
    <location>
        <begin position="108"/>
        <end position="127"/>
    </location>
</feature>
<dbReference type="PROSITE" id="PS51831">
    <property type="entry name" value="HD"/>
    <property type="match status" value="1"/>
</dbReference>
<dbReference type="AlphaFoldDB" id="A0A537J1L2"/>
<feature type="domain" description="HD-GYP" evidence="9">
    <location>
        <begin position="135"/>
        <end position="330"/>
    </location>
</feature>
<evidence type="ECO:0000313" key="11">
    <source>
        <dbReference type="Proteomes" id="UP000320048"/>
    </source>
</evidence>
<dbReference type="SMART" id="SM00471">
    <property type="entry name" value="HDc"/>
    <property type="match status" value="1"/>
</dbReference>
<feature type="transmembrane region" description="Helical" evidence="6">
    <location>
        <begin position="407"/>
        <end position="426"/>
    </location>
</feature>
<feature type="domain" description="Major facilitator superfamily (MFS) profile" evidence="7">
    <location>
        <begin position="341"/>
        <end position="609"/>
    </location>
</feature>
<dbReference type="InterPro" id="IPR006674">
    <property type="entry name" value="HD_domain"/>
</dbReference>
<dbReference type="PROSITE" id="PS51832">
    <property type="entry name" value="HD_GYP"/>
    <property type="match status" value="1"/>
</dbReference>
<feature type="domain" description="HD" evidence="8">
    <location>
        <begin position="157"/>
        <end position="279"/>
    </location>
</feature>
<feature type="transmembrane region" description="Helical" evidence="6">
    <location>
        <begin position="79"/>
        <end position="102"/>
    </location>
</feature>
<evidence type="ECO:0000313" key="10">
    <source>
        <dbReference type="EMBL" id="TMI77434.1"/>
    </source>
</evidence>
<dbReference type="CDD" id="cd06173">
    <property type="entry name" value="MFS_MefA_like"/>
    <property type="match status" value="1"/>
</dbReference>
<reference evidence="10 11" key="1">
    <citation type="journal article" date="2019" name="Nat. Microbiol.">
        <title>Mediterranean grassland soil C-N compound turnover is dependent on rainfall and depth, and is mediated by genomically divergent microorganisms.</title>
        <authorList>
            <person name="Diamond S."/>
            <person name="Andeer P.F."/>
            <person name="Li Z."/>
            <person name="Crits-Christoph A."/>
            <person name="Burstein D."/>
            <person name="Anantharaman K."/>
            <person name="Lane K.R."/>
            <person name="Thomas B.C."/>
            <person name="Pan C."/>
            <person name="Northen T.R."/>
            <person name="Banfield J.F."/>
        </authorList>
    </citation>
    <scope>NUCLEOTIDE SEQUENCE [LARGE SCALE GENOMIC DNA]</scope>
    <source>
        <strain evidence="10">NP_7</strain>
    </source>
</reference>
<dbReference type="PRINTS" id="PR01988">
    <property type="entry name" value="EXPORTERBACE"/>
</dbReference>
<sequence>MASGFLYRPATEVFDYGTERLAGLTVAAALVTAFPYHGPGEGVNSVVLAALGYFLIHTLIVSARMHAEEAIAWPRAVRFLLTATSFHMGVFTAVASVVVWAVSNDPSITTRLLVPMVAAAVTLQLYFPRILRGQEQRRVLAAVSVLAAAVDAKDPYTADHSAEVAQLSRRIGRILNLDEPEVQRIYLAGLLHDVGKTVVPPSILLKPGKLTDEEWEVMRSHVEAGVRIVESIGGLADVAPIVAASHERLDGRGYPLGLKSAEIPIGSRINLVVDAYNALTTNRPYRPARSPEAAFQELEAHSGTQFDPRVVSALRTALGQHQRVGVPSGRPAWLTLLQKPAFALLWFGELVSFIGDNIFFVALTLWVLKLTGSATMLAVSLIAATVGQGLLGLFAGALTDRTDRRGVIIASDIARALLVAAIPFLLPRSIPLGLVLLVVINVGTVFFRTGVFALMPSIVSRDELLTANALFQTTQRIGEIAGSILGGAIVLALGYELVFYLDAFSFLVSAICVGLIPIRWGAGLEKGPHRRIAAEIGDGLRFVWQTPIHRILALLICKRRWSSRQPGSPPLPTASSTARWASANSCRRSSSRAQEGGGSACRSPSSCFS</sequence>
<accession>A0A537J1L2</accession>
<dbReference type="InterPro" id="IPR022324">
    <property type="entry name" value="Bacilysin_exporter_BacE_put"/>
</dbReference>
<gene>
    <name evidence="10" type="ORF">E6H04_14275</name>
</gene>
<dbReference type="SUPFAM" id="SSF103473">
    <property type="entry name" value="MFS general substrate transporter"/>
    <property type="match status" value="1"/>
</dbReference>
<evidence type="ECO:0000256" key="6">
    <source>
        <dbReference type="SAM" id="Phobius"/>
    </source>
</evidence>
<dbReference type="GO" id="GO:0022857">
    <property type="term" value="F:transmembrane transporter activity"/>
    <property type="evidence" value="ECO:0007669"/>
    <property type="project" value="InterPro"/>
</dbReference>
<feature type="transmembrane region" description="Helical" evidence="6">
    <location>
        <begin position="504"/>
        <end position="522"/>
    </location>
</feature>
<feature type="transmembrane region" description="Helical" evidence="6">
    <location>
        <begin position="480"/>
        <end position="498"/>
    </location>
</feature>
<feature type="transmembrane region" description="Helical" evidence="6">
    <location>
        <begin position="45"/>
        <end position="67"/>
    </location>
</feature>
<dbReference type="InterPro" id="IPR037522">
    <property type="entry name" value="HD_GYP_dom"/>
</dbReference>
<dbReference type="InterPro" id="IPR036259">
    <property type="entry name" value="MFS_trans_sf"/>
</dbReference>
<comment type="caution">
    <text evidence="10">The sequence shown here is derived from an EMBL/GenBank/DDBJ whole genome shotgun (WGS) entry which is preliminary data.</text>
</comment>
<evidence type="ECO:0000259" key="9">
    <source>
        <dbReference type="PROSITE" id="PS51832"/>
    </source>
</evidence>
<protein>
    <submittedName>
        <fullName evidence="10">MFS transporter</fullName>
    </submittedName>
</protein>
<comment type="subcellular location">
    <subcellularLocation>
        <location evidence="1">Cell membrane</location>
        <topology evidence="1">Multi-pass membrane protein</topology>
    </subcellularLocation>
</comment>
<keyword evidence="3 6" id="KW-1133">Transmembrane helix</keyword>